<feature type="transmembrane region" description="Helical" evidence="1">
    <location>
        <begin position="159"/>
        <end position="180"/>
    </location>
</feature>
<sequence length="188" mass="20756">MNLGAYREDPLADNIIYLWILPSLAILGFMFYPEAEPIAVVIGSAVIFLMIVLSILMKIKKWHYYLGFRGLVTVIYLDLTSVFMALTIIRAGGGIVISSILLVMLILTIFIAFRFPNFVLTEANEPRTKIGKVIVSFAYLGSAAATAIGYWSVNGFGASLVLTIVFVLFLIVIALAHASFRLTLKRSE</sequence>
<dbReference type="AlphaFoldDB" id="A0A7V7UW00"/>
<dbReference type="EMBL" id="WBOT01000009">
    <property type="protein sequence ID" value="KAB2330091.1"/>
    <property type="molecule type" value="Genomic_DNA"/>
</dbReference>
<keyword evidence="1" id="KW-0812">Transmembrane</keyword>
<evidence type="ECO:0000313" key="2">
    <source>
        <dbReference type="EMBL" id="KAB2330091.1"/>
    </source>
</evidence>
<comment type="caution">
    <text evidence="2">The sequence shown here is derived from an EMBL/GenBank/DDBJ whole genome shotgun (WGS) entry which is preliminary data.</text>
</comment>
<feature type="transmembrane region" description="Helical" evidence="1">
    <location>
        <begin position="95"/>
        <end position="113"/>
    </location>
</feature>
<keyword evidence="1" id="KW-0472">Membrane</keyword>
<reference evidence="2 3" key="1">
    <citation type="journal article" date="2014" name="Arch. Microbiol.">
        <title>Bacillus mesophilum sp. nov., strain IITR-54T, a novel 4-chlorobiphenyl dechlorinating bacterium.</title>
        <authorList>
            <person name="Manickam N."/>
            <person name="Singh N.K."/>
            <person name="Bajaj A."/>
            <person name="Kumar R.M."/>
            <person name="Kaur G."/>
            <person name="Kaur N."/>
            <person name="Bala M."/>
            <person name="Kumar A."/>
            <person name="Mayilraj S."/>
        </authorList>
    </citation>
    <scope>NUCLEOTIDE SEQUENCE [LARGE SCALE GENOMIC DNA]</scope>
    <source>
        <strain evidence="2 3">IITR-54</strain>
    </source>
</reference>
<evidence type="ECO:0000256" key="1">
    <source>
        <dbReference type="SAM" id="Phobius"/>
    </source>
</evidence>
<organism evidence="2 3">
    <name type="scientific">Bacillus mesophilum</name>
    <dbReference type="NCBI Taxonomy" id="1071718"/>
    <lineage>
        <taxon>Bacteria</taxon>
        <taxon>Bacillati</taxon>
        <taxon>Bacillota</taxon>
        <taxon>Bacilli</taxon>
        <taxon>Bacillales</taxon>
        <taxon>Bacillaceae</taxon>
        <taxon>Bacillus</taxon>
    </lineage>
</organism>
<feature type="transmembrane region" description="Helical" evidence="1">
    <location>
        <begin position="38"/>
        <end position="56"/>
    </location>
</feature>
<name>A0A7V7UW00_9BACI</name>
<proteinExistence type="predicted"/>
<feature type="transmembrane region" description="Helical" evidence="1">
    <location>
        <begin position="12"/>
        <end position="32"/>
    </location>
</feature>
<accession>A0A7V7UW00</accession>
<keyword evidence="1" id="KW-1133">Transmembrane helix</keyword>
<feature type="transmembrane region" description="Helical" evidence="1">
    <location>
        <begin position="68"/>
        <end position="89"/>
    </location>
</feature>
<feature type="transmembrane region" description="Helical" evidence="1">
    <location>
        <begin position="133"/>
        <end position="153"/>
    </location>
</feature>
<dbReference type="OrthoDB" id="2925029at2"/>
<protein>
    <submittedName>
        <fullName evidence="2">Uncharacterized protein</fullName>
    </submittedName>
</protein>
<evidence type="ECO:0000313" key="3">
    <source>
        <dbReference type="Proteomes" id="UP000441354"/>
    </source>
</evidence>
<keyword evidence="3" id="KW-1185">Reference proteome</keyword>
<dbReference type="Proteomes" id="UP000441354">
    <property type="component" value="Unassembled WGS sequence"/>
</dbReference>
<gene>
    <name evidence="2" type="ORF">F7732_20115</name>
</gene>
<dbReference type="RefSeq" id="WP_151575848.1">
    <property type="nucleotide sequence ID" value="NZ_WBOT01000009.1"/>
</dbReference>